<dbReference type="PANTHER" id="PTHR44846">
    <property type="entry name" value="MANNOSYL-D-GLYCERATE TRANSPORT/METABOLISM SYSTEM REPRESSOR MNGR-RELATED"/>
    <property type="match status" value="1"/>
</dbReference>
<dbReference type="Gene3D" id="1.10.10.10">
    <property type="entry name" value="Winged helix-like DNA-binding domain superfamily/Winged helix DNA-binding domain"/>
    <property type="match status" value="1"/>
</dbReference>
<sequence length="100" mass="11216">MINFQSDDTVGYVYQQVADHVAARIEAGELRPGRPLPAEHRMKEEYGVSLGTVRHALRLLRFRGLVFTKPSGTYVVRREPNTAPDDVLAEPKDENHVAST</sequence>
<keyword evidence="2" id="KW-0238">DNA-binding</keyword>
<dbReference type="GO" id="GO:0003700">
    <property type="term" value="F:DNA-binding transcription factor activity"/>
    <property type="evidence" value="ECO:0007669"/>
    <property type="project" value="InterPro"/>
</dbReference>
<protein>
    <submittedName>
        <fullName evidence="6">Winged helix-turn-helix transcriptional regulator</fullName>
    </submittedName>
</protein>
<dbReference type="InterPro" id="IPR000524">
    <property type="entry name" value="Tscrpt_reg_HTH_GntR"/>
</dbReference>
<organism evidence="6 7">
    <name type="scientific">Amycolatopsis acidicola</name>
    <dbReference type="NCBI Taxonomy" id="2596893"/>
    <lineage>
        <taxon>Bacteria</taxon>
        <taxon>Bacillati</taxon>
        <taxon>Actinomycetota</taxon>
        <taxon>Actinomycetes</taxon>
        <taxon>Pseudonocardiales</taxon>
        <taxon>Pseudonocardiaceae</taxon>
        <taxon>Amycolatopsis</taxon>
    </lineage>
</organism>
<dbReference type="EMBL" id="VMNW02000029">
    <property type="protein sequence ID" value="KAA9159420.1"/>
    <property type="molecule type" value="Genomic_DNA"/>
</dbReference>
<feature type="domain" description="HTH gntR-type" evidence="5">
    <location>
        <begin position="11"/>
        <end position="78"/>
    </location>
</feature>
<dbReference type="InterPro" id="IPR050679">
    <property type="entry name" value="Bact_HTH_transcr_reg"/>
</dbReference>
<accession>A0A5N0UZL5</accession>
<evidence type="ECO:0000256" key="2">
    <source>
        <dbReference type="ARBA" id="ARBA00023125"/>
    </source>
</evidence>
<dbReference type="PROSITE" id="PS50949">
    <property type="entry name" value="HTH_GNTR"/>
    <property type="match status" value="1"/>
</dbReference>
<keyword evidence="1" id="KW-0805">Transcription regulation</keyword>
<name>A0A5N0UZL5_9PSEU</name>
<dbReference type="AlphaFoldDB" id="A0A5N0UZL5"/>
<evidence type="ECO:0000313" key="7">
    <source>
        <dbReference type="Proteomes" id="UP000319769"/>
    </source>
</evidence>
<dbReference type="GO" id="GO:0045892">
    <property type="term" value="P:negative regulation of DNA-templated transcription"/>
    <property type="evidence" value="ECO:0007669"/>
    <property type="project" value="TreeGrafter"/>
</dbReference>
<dbReference type="SMART" id="SM00345">
    <property type="entry name" value="HTH_GNTR"/>
    <property type="match status" value="1"/>
</dbReference>
<keyword evidence="3" id="KW-0804">Transcription</keyword>
<dbReference type="GO" id="GO:0003677">
    <property type="term" value="F:DNA binding"/>
    <property type="evidence" value="ECO:0007669"/>
    <property type="project" value="UniProtKB-KW"/>
</dbReference>
<keyword evidence="7" id="KW-1185">Reference proteome</keyword>
<dbReference type="Proteomes" id="UP000319769">
    <property type="component" value="Unassembled WGS sequence"/>
</dbReference>
<evidence type="ECO:0000256" key="4">
    <source>
        <dbReference type="SAM" id="MobiDB-lite"/>
    </source>
</evidence>
<dbReference type="InterPro" id="IPR036388">
    <property type="entry name" value="WH-like_DNA-bd_sf"/>
</dbReference>
<evidence type="ECO:0000313" key="6">
    <source>
        <dbReference type="EMBL" id="KAA9159420.1"/>
    </source>
</evidence>
<evidence type="ECO:0000256" key="1">
    <source>
        <dbReference type="ARBA" id="ARBA00023015"/>
    </source>
</evidence>
<dbReference type="SUPFAM" id="SSF46785">
    <property type="entry name" value="Winged helix' DNA-binding domain"/>
    <property type="match status" value="1"/>
</dbReference>
<dbReference type="Pfam" id="PF00392">
    <property type="entry name" value="GntR"/>
    <property type="match status" value="1"/>
</dbReference>
<reference evidence="6" key="1">
    <citation type="submission" date="2019-09" db="EMBL/GenBank/DDBJ databases">
        <authorList>
            <person name="Teo W.F.A."/>
            <person name="Duangmal K."/>
        </authorList>
    </citation>
    <scope>NUCLEOTIDE SEQUENCE [LARGE SCALE GENOMIC DNA]</scope>
    <source>
        <strain evidence="6">K81G1</strain>
    </source>
</reference>
<dbReference type="InterPro" id="IPR036390">
    <property type="entry name" value="WH_DNA-bd_sf"/>
</dbReference>
<dbReference type="OrthoDB" id="3210131at2"/>
<comment type="caution">
    <text evidence="6">The sequence shown here is derived from an EMBL/GenBank/DDBJ whole genome shotgun (WGS) entry which is preliminary data.</text>
</comment>
<feature type="region of interest" description="Disordered" evidence="4">
    <location>
        <begin position="77"/>
        <end position="100"/>
    </location>
</feature>
<dbReference type="RefSeq" id="WP_144747414.1">
    <property type="nucleotide sequence ID" value="NZ_VMNW02000029.1"/>
</dbReference>
<gene>
    <name evidence="6" type="ORF">FPZ12_020135</name>
</gene>
<proteinExistence type="predicted"/>
<dbReference type="PANTHER" id="PTHR44846:SF1">
    <property type="entry name" value="MANNOSYL-D-GLYCERATE TRANSPORT_METABOLISM SYSTEM REPRESSOR MNGR-RELATED"/>
    <property type="match status" value="1"/>
</dbReference>
<evidence type="ECO:0000259" key="5">
    <source>
        <dbReference type="PROSITE" id="PS50949"/>
    </source>
</evidence>
<feature type="compositionally biased region" description="Basic and acidic residues" evidence="4">
    <location>
        <begin position="89"/>
        <end position="100"/>
    </location>
</feature>
<dbReference type="CDD" id="cd07377">
    <property type="entry name" value="WHTH_GntR"/>
    <property type="match status" value="1"/>
</dbReference>
<evidence type="ECO:0000256" key="3">
    <source>
        <dbReference type="ARBA" id="ARBA00023163"/>
    </source>
</evidence>